<dbReference type="EMBL" id="LT607409">
    <property type="protein sequence ID" value="SCF31000.1"/>
    <property type="molecule type" value="Genomic_DNA"/>
</dbReference>
<keyword evidence="3" id="KW-1185">Reference proteome</keyword>
<sequence>MKAYVGVTDGDWSRFLAARPHLTEVNFWRPAGSRVFRALSPGEPFFFKSHHPHNSVVGGGFFSGFAQLRISEAWDLFREGNGVPDLAAMRRIVGRYRSDPIAASEDPLIGCVLIRDTVFFPADEPSEPPPLFAPNVVQGKGYDVADHAASGYFEMLMGRLLGASVEIDLSQPWHRPGPVFGDPRLMPNRLGQQSFKAVVLDAYGRRCAITGDRIQPVLQAAHIRPLPAGGEHRLDNGLLLRSDVHTLFDHGYLGVDPKYRLMVSPRLRAEFGNGEQFYARAGTAIAVPAAARDRPHRQFLEWHLDEVYQAA</sequence>
<name>A0A1C4ZDB5_9ACTN</name>
<dbReference type="Pfam" id="PF13391">
    <property type="entry name" value="HNH_2"/>
    <property type="match status" value="1"/>
</dbReference>
<dbReference type="CDD" id="cd00085">
    <property type="entry name" value="HNHc"/>
    <property type="match status" value="1"/>
</dbReference>
<feature type="domain" description="HNH nuclease" evidence="1">
    <location>
        <begin position="207"/>
        <end position="256"/>
    </location>
</feature>
<reference evidence="3" key="1">
    <citation type="submission" date="2016-06" db="EMBL/GenBank/DDBJ databases">
        <authorList>
            <person name="Varghese N."/>
            <person name="Submissions Spin"/>
        </authorList>
    </citation>
    <scope>NUCLEOTIDE SEQUENCE [LARGE SCALE GENOMIC DNA]</scope>
    <source>
        <strain evidence="3">DSM 45160</strain>
    </source>
</reference>
<protein>
    <submittedName>
        <fullName evidence="2">Putative restriction endonuclease</fullName>
    </submittedName>
</protein>
<keyword evidence="2" id="KW-0540">Nuclease</keyword>
<organism evidence="2 3">
    <name type="scientific">Micromonospora chokoriensis</name>
    <dbReference type="NCBI Taxonomy" id="356851"/>
    <lineage>
        <taxon>Bacteria</taxon>
        <taxon>Bacillati</taxon>
        <taxon>Actinomycetota</taxon>
        <taxon>Actinomycetes</taxon>
        <taxon>Micromonosporales</taxon>
        <taxon>Micromonosporaceae</taxon>
        <taxon>Micromonospora</taxon>
    </lineage>
</organism>
<dbReference type="InterPro" id="IPR003615">
    <property type="entry name" value="HNH_nuc"/>
</dbReference>
<proteinExistence type="predicted"/>
<evidence type="ECO:0000313" key="3">
    <source>
        <dbReference type="Proteomes" id="UP000198224"/>
    </source>
</evidence>
<keyword evidence="2" id="KW-0378">Hydrolase</keyword>
<dbReference type="AlphaFoldDB" id="A0A1C4ZDB5"/>
<gene>
    <name evidence="2" type="ORF">GA0070612_6254</name>
</gene>
<evidence type="ECO:0000313" key="2">
    <source>
        <dbReference type="EMBL" id="SCF31000.1"/>
    </source>
</evidence>
<keyword evidence="2" id="KW-0255">Endonuclease</keyword>
<accession>A0A1C4ZDB5</accession>
<dbReference type="RefSeq" id="WP_088991125.1">
    <property type="nucleotide sequence ID" value="NZ_LT607409.1"/>
</dbReference>
<evidence type="ECO:0000259" key="1">
    <source>
        <dbReference type="Pfam" id="PF13391"/>
    </source>
</evidence>
<dbReference type="GO" id="GO:0004519">
    <property type="term" value="F:endonuclease activity"/>
    <property type="evidence" value="ECO:0007669"/>
    <property type="project" value="UniProtKB-KW"/>
</dbReference>
<dbReference type="Proteomes" id="UP000198224">
    <property type="component" value="Chromosome I"/>
</dbReference>